<feature type="region of interest" description="Disordered" evidence="4">
    <location>
        <begin position="394"/>
        <end position="414"/>
    </location>
</feature>
<evidence type="ECO:0000259" key="5">
    <source>
        <dbReference type="Pfam" id="PF16561"/>
    </source>
</evidence>
<evidence type="ECO:0000313" key="6">
    <source>
        <dbReference type="EMBL" id="KAK2148784.1"/>
    </source>
</evidence>
<evidence type="ECO:0000256" key="4">
    <source>
        <dbReference type="SAM" id="MobiDB-lite"/>
    </source>
</evidence>
<proteinExistence type="inferred from homology"/>
<name>A0AAD9J9K4_9ANNE</name>
<dbReference type="InterPro" id="IPR014756">
    <property type="entry name" value="Ig_E-set"/>
</dbReference>
<evidence type="ECO:0000256" key="3">
    <source>
        <dbReference type="ARBA" id="ARBA00040010"/>
    </source>
</evidence>
<evidence type="ECO:0000256" key="2">
    <source>
        <dbReference type="ARBA" id="ARBA00025180"/>
    </source>
</evidence>
<dbReference type="InterPro" id="IPR050827">
    <property type="entry name" value="CRP1_MDG1_kinase"/>
</dbReference>
<dbReference type="EMBL" id="JAODUP010000484">
    <property type="protein sequence ID" value="KAK2148784.1"/>
    <property type="molecule type" value="Genomic_DNA"/>
</dbReference>
<comment type="function">
    <text evidence="2">Non-catalytic subunit of AMP-activated protein kinase (AMPK), an energy sensor protein kinase that plays a key role in regulating cellular energy metabolism. In response to reduction of intracellular ATP levels, AMPK activates energy-producing pathways and inhibits energy-consuming processes: inhibits protein, carbohydrate and lipid biosynthesis, as well as cell growth and proliferation. AMPK acts via direct phosphorylation of metabolic enzymes, and by longer-term effects via phosphorylation of transcription regulators. Also acts as a regulator of cellular polarity by remodeling the actin cytoskeleton; probably by indirectly activating myosin. Beta non-catalytic subunit acts as a scaffold on which the AMPK complex assembles, via its C-terminus that bridges alpha (PRKAA1 or PRKAA2) and gamma subunits (PRKAG1, PRKAG2 or PRKAG3).</text>
</comment>
<feature type="compositionally biased region" description="Basic and acidic residues" evidence="4">
    <location>
        <begin position="138"/>
        <end position="150"/>
    </location>
</feature>
<dbReference type="Gene3D" id="2.60.40.10">
    <property type="entry name" value="Immunoglobulins"/>
    <property type="match status" value="1"/>
</dbReference>
<feature type="compositionally biased region" description="Basic and acidic residues" evidence="4">
    <location>
        <begin position="86"/>
        <end position="95"/>
    </location>
</feature>
<comment type="caution">
    <text evidence="6">The sequence shown here is derived from an EMBL/GenBank/DDBJ whole genome shotgun (WGS) entry which is preliminary data.</text>
</comment>
<dbReference type="InterPro" id="IPR013783">
    <property type="entry name" value="Ig-like_fold"/>
</dbReference>
<evidence type="ECO:0000256" key="1">
    <source>
        <dbReference type="ARBA" id="ARBA00010926"/>
    </source>
</evidence>
<comment type="similarity">
    <text evidence="1">Belongs to the 5'-AMP-activated protein kinase beta subunit family.</text>
</comment>
<dbReference type="InterPro" id="IPR032640">
    <property type="entry name" value="AMPK1_CBM"/>
</dbReference>
<reference evidence="6" key="1">
    <citation type="journal article" date="2023" name="Mol. Biol. Evol.">
        <title>Third-Generation Sequencing Reveals the Adaptive Role of the Epigenome in Three Deep-Sea Polychaetes.</title>
        <authorList>
            <person name="Perez M."/>
            <person name="Aroh O."/>
            <person name="Sun Y."/>
            <person name="Lan Y."/>
            <person name="Juniper S.K."/>
            <person name="Young C.R."/>
            <person name="Angers B."/>
            <person name="Qian P.Y."/>
        </authorList>
    </citation>
    <scope>NUCLEOTIDE SEQUENCE</scope>
    <source>
        <strain evidence="6">P08H-3</strain>
    </source>
</reference>
<feature type="domain" description="AMP-activated protein kinase glycogen-binding" evidence="5">
    <location>
        <begin position="724"/>
        <end position="781"/>
    </location>
</feature>
<protein>
    <recommendedName>
        <fullName evidence="3">5'-AMP-activated protein kinase subunit beta-1</fullName>
    </recommendedName>
</protein>
<gene>
    <name evidence="6" type="ORF">LSH36_484g04131</name>
</gene>
<dbReference type="SUPFAM" id="SSF81296">
    <property type="entry name" value="E set domains"/>
    <property type="match status" value="1"/>
</dbReference>
<accession>A0AAD9J9K4</accession>
<evidence type="ECO:0000313" key="7">
    <source>
        <dbReference type="Proteomes" id="UP001208570"/>
    </source>
</evidence>
<feature type="compositionally biased region" description="Basic and acidic residues" evidence="4">
    <location>
        <begin position="28"/>
        <end position="37"/>
    </location>
</feature>
<sequence length="794" mass="88609">MPEESDAPLEQLAESVRSGEQPESEITETSKETDNRPLPEQTESESEVRDVIEEHETKSLESTDSKEFEEVAEPEGVIGDESEVVVESKEPTVDRSEEFLHVTEMKSDVIIPSDVHLSEDETDRSEIVIGHEIALSEETSHDESEKVPEEEVKEEEIGVICKESDETAEEADIVAEAVTSVEMSPSMNDTEVEKELTESDKDIGAKAEIYSGWKEVDVFEHERNSLLLTSTISKDSEEVVGLHHASKEKLEKCKEGEIICELGEASYKTEQELKGTIKEVKPFKESTVHRSTEIRDIMVSSACINQSEEFFSRTGEACDSEPNGEKNGDRSKPFDVNEEMLQNRTVDSVASSTSSICSSDSDSAASFTFENPSDIVQTLHPANQSNQHVWDTHETHSTSSVSTELDRRSERPCELSVMSPECDITEQVIVQSPRSTTMVTVSPDSITIECMFNSKKSDSTLSSMNREDQLPLGMSREQTSFHRLFSDRNREGCVQSNDESSAGASTKWDHSVHTYKLHTSDSDRVSLPLKSDTEEVVSISMQGYVATERQEAFIKRTKIIATISIQPVNSKGINLLLAKYEHTVPTTGEIIAFEQSLNKNFSDCHETKTTVISSEEEYHATFSNEQCTLSMIGQDSGLGLSQVMGSSWETDLSAGAMTPKETAAISEGAFQTAFCTDEVGVNDYKPLLCYAGFLTYFNYPNFLCFVLEFQQEMHSAESSSSVTHEFLWEHGGQDVYLCGSFNNWMPIPDSVFKIALQVPEGKHYYRYIVDEETTVNLNQVIEGDLNCVELKRID</sequence>
<organism evidence="6 7">
    <name type="scientific">Paralvinella palmiformis</name>
    <dbReference type="NCBI Taxonomy" id="53620"/>
    <lineage>
        <taxon>Eukaryota</taxon>
        <taxon>Metazoa</taxon>
        <taxon>Spiralia</taxon>
        <taxon>Lophotrochozoa</taxon>
        <taxon>Annelida</taxon>
        <taxon>Polychaeta</taxon>
        <taxon>Sedentaria</taxon>
        <taxon>Canalipalpata</taxon>
        <taxon>Terebellida</taxon>
        <taxon>Terebelliformia</taxon>
        <taxon>Alvinellidae</taxon>
        <taxon>Paralvinella</taxon>
    </lineage>
</organism>
<dbReference type="Proteomes" id="UP001208570">
    <property type="component" value="Unassembled WGS sequence"/>
</dbReference>
<feature type="compositionally biased region" description="Acidic residues" evidence="4">
    <location>
        <begin position="70"/>
        <end position="84"/>
    </location>
</feature>
<dbReference type="PANTHER" id="PTHR10343:SF84">
    <property type="entry name" value="5'-AMP-ACTIVATED PROTEIN KINASE SUBUNIT BETA-1"/>
    <property type="match status" value="1"/>
</dbReference>
<keyword evidence="7" id="KW-1185">Reference proteome</keyword>
<dbReference type="CDD" id="cd02859">
    <property type="entry name" value="E_set_AMPKbeta_like_N"/>
    <property type="match status" value="1"/>
</dbReference>
<dbReference type="AlphaFoldDB" id="A0AAD9J9K4"/>
<feature type="region of interest" description="Disordered" evidence="4">
    <location>
        <begin position="134"/>
        <end position="156"/>
    </location>
</feature>
<feature type="compositionally biased region" description="Basic and acidic residues" evidence="4">
    <location>
        <begin position="46"/>
        <end position="69"/>
    </location>
</feature>
<dbReference type="PANTHER" id="PTHR10343">
    <property type="entry name" value="5'-AMP-ACTIVATED PROTEIN KINASE , BETA SUBUNIT"/>
    <property type="match status" value="1"/>
</dbReference>
<feature type="region of interest" description="Disordered" evidence="4">
    <location>
        <begin position="1"/>
        <end position="95"/>
    </location>
</feature>
<feature type="region of interest" description="Disordered" evidence="4">
    <location>
        <begin position="314"/>
        <end position="333"/>
    </location>
</feature>
<feature type="compositionally biased region" description="Basic and acidic residues" evidence="4">
    <location>
        <begin position="323"/>
        <end position="333"/>
    </location>
</feature>
<feature type="compositionally biased region" description="Basic and acidic residues" evidence="4">
    <location>
        <begin position="404"/>
        <end position="413"/>
    </location>
</feature>
<dbReference type="Pfam" id="PF16561">
    <property type="entry name" value="AMPK1_CBM"/>
    <property type="match status" value="1"/>
</dbReference>